<keyword evidence="5" id="KW-1185">Reference proteome</keyword>
<feature type="region of interest" description="Disordered" evidence="1">
    <location>
        <begin position="177"/>
        <end position="205"/>
    </location>
</feature>
<proteinExistence type="predicted"/>
<reference evidence="4" key="3">
    <citation type="submission" date="2025-09" db="UniProtKB">
        <authorList>
            <consortium name="Ensembl"/>
        </authorList>
    </citation>
    <scope>IDENTIFICATION</scope>
</reference>
<dbReference type="GO" id="GO:0005764">
    <property type="term" value="C:lysosome"/>
    <property type="evidence" value="ECO:0007669"/>
    <property type="project" value="TreeGrafter"/>
</dbReference>
<dbReference type="InParanoid" id="A0A673AG95"/>
<dbReference type="Proteomes" id="UP000472271">
    <property type="component" value="Chromosome 18"/>
</dbReference>
<dbReference type="Ensembl" id="ENSSORT00005028539.1">
    <property type="protein sequence ID" value="ENSSORP00005027743.1"/>
    <property type="gene ID" value="ENSSORG00005013264.1"/>
</dbReference>
<dbReference type="SUPFAM" id="SSF88713">
    <property type="entry name" value="Glycoside hydrolase/deacetylase"/>
    <property type="match status" value="1"/>
</dbReference>
<dbReference type="InterPro" id="IPR027291">
    <property type="entry name" value="Glyco_hydro_38_N_sf"/>
</dbReference>
<protein>
    <recommendedName>
        <fullName evidence="3">Glycoside hydrolase family 38 N-terminal domain-containing protein</fullName>
    </recommendedName>
</protein>
<dbReference type="InterPro" id="IPR000602">
    <property type="entry name" value="Glyco_hydro_38_N"/>
</dbReference>
<dbReference type="Pfam" id="PF01074">
    <property type="entry name" value="Glyco_hydro_38N"/>
    <property type="match status" value="1"/>
</dbReference>
<feature type="transmembrane region" description="Helical" evidence="2">
    <location>
        <begin position="6"/>
        <end position="22"/>
    </location>
</feature>
<reference evidence="4" key="1">
    <citation type="submission" date="2019-06" db="EMBL/GenBank/DDBJ databases">
        <authorList>
            <consortium name="Wellcome Sanger Institute Data Sharing"/>
        </authorList>
    </citation>
    <scope>NUCLEOTIDE SEQUENCE [LARGE SCALE GENOMIC DNA]</scope>
</reference>
<dbReference type="Gene3D" id="3.20.110.10">
    <property type="entry name" value="Glycoside hydrolase 38, N terminal domain"/>
    <property type="match status" value="1"/>
</dbReference>
<dbReference type="AlphaFoldDB" id="A0A673AG95"/>
<organism evidence="4 5">
    <name type="scientific">Sphaeramia orbicularis</name>
    <name type="common">orbiculate cardinalfish</name>
    <dbReference type="NCBI Taxonomy" id="375764"/>
    <lineage>
        <taxon>Eukaryota</taxon>
        <taxon>Metazoa</taxon>
        <taxon>Chordata</taxon>
        <taxon>Craniata</taxon>
        <taxon>Vertebrata</taxon>
        <taxon>Euteleostomi</taxon>
        <taxon>Actinopterygii</taxon>
        <taxon>Neopterygii</taxon>
        <taxon>Teleostei</taxon>
        <taxon>Neoteleostei</taxon>
        <taxon>Acanthomorphata</taxon>
        <taxon>Gobiaria</taxon>
        <taxon>Kurtiformes</taxon>
        <taxon>Apogonoidei</taxon>
        <taxon>Apogonidae</taxon>
        <taxon>Apogoninae</taxon>
        <taxon>Sphaeramia</taxon>
    </lineage>
</organism>
<dbReference type="InterPro" id="IPR050843">
    <property type="entry name" value="Glycosyl_Hydrlase_38"/>
</dbReference>
<dbReference type="InterPro" id="IPR011330">
    <property type="entry name" value="Glyco_hydro/deAcase_b/a-brl"/>
</dbReference>
<evidence type="ECO:0000313" key="5">
    <source>
        <dbReference type="Proteomes" id="UP000472271"/>
    </source>
</evidence>
<dbReference type="PANTHER" id="PTHR11607">
    <property type="entry name" value="ALPHA-MANNOSIDASE"/>
    <property type="match status" value="1"/>
</dbReference>
<feature type="domain" description="Glycoside hydrolase family 38 N-terminal" evidence="3">
    <location>
        <begin position="29"/>
        <end position="169"/>
    </location>
</feature>
<dbReference type="PANTHER" id="PTHR11607:SF28">
    <property type="entry name" value="EPIDIDYMIS-SPECIFIC ALPHA-MANNOSIDASE"/>
    <property type="match status" value="1"/>
</dbReference>
<accession>A0A673AG95</accession>
<reference evidence="4" key="2">
    <citation type="submission" date="2025-08" db="UniProtKB">
        <authorList>
            <consortium name="Ensembl"/>
        </authorList>
    </citation>
    <scope>IDENTIFICATION</scope>
</reference>
<keyword evidence="2" id="KW-0812">Transmembrane</keyword>
<keyword evidence="2" id="KW-1133">Transmembrane helix</keyword>
<dbReference type="GO" id="GO:0006013">
    <property type="term" value="P:mannose metabolic process"/>
    <property type="evidence" value="ECO:0007669"/>
    <property type="project" value="InterPro"/>
</dbReference>
<evidence type="ECO:0000256" key="1">
    <source>
        <dbReference type="SAM" id="MobiDB-lite"/>
    </source>
</evidence>
<evidence type="ECO:0000256" key="2">
    <source>
        <dbReference type="SAM" id="Phobius"/>
    </source>
</evidence>
<evidence type="ECO:0000313" key="4">
    <source>
        <dbReference type="Ensembl" id="ENSSORP00005027743.1"/>
    </source>
</evidence>
<evidence type="ECO:0000259" key="3">
    <source>
        <dbReference type="Pfam" id="PF01074"/>
    </source>
</evidence>
<name>A0A673AG95_9TELE</name>
<dbReference type="GO" id="GO:0004559">
    <property type="term" value="F:alpha-mannosidase activity"/>
    <property type="evidence" value="ECO:0007669"/>
    <property type="project" value="InterPro"/>
</dbReference>
<sequence length="221" mass="25534">FNDIFWLYFILCLLHIFAMFTAKNATIQTFVIPHSHMDVGWTVFSNVYNSVTEELSKDKGRRFISVEQEFFRLWWDHLRQLVKEGRLEFVIGGQVMHDEAVTDLNDDILQMTEGHGFLYQTFGVRPRFSWHVDPFGASATTPVLFALAGFDAHVVSRIDYDLKDAMQKNKVDADLRTRPQKPHLKSTFTPPIKSIKPPTGPPLLHPLKPLNLQQVHLYSTH</sequence>
<keyword evidence="2" id="KW-0472">Membrane</keyword>